<dbReference type="InterPro" id="IPR010982">
    <property type="entry name" value="Lambda_DNA-bd_dom_sf"/>
</dbReference>
<keyword evidence="3" id="KW-0804">Transcription</keyword>
<dbReference type="Proteomes" id="UP000334019">
    <property type="component" value="Chromosome"/>
</dbReference>
<dbReference type="PANTHER" id="PTHR30146:SF138">
    <property type="entry name" value="TRANSCRIPTIONAL REGULATORY PROTEIN"/>
    <property type="match status" value="1"/>
</dbReference>
<dbReference type="SUPFAM" id="SSF53822">
    <property type="entry name" value="Periplasmic binding protein-like I"/>
    <property type="match status" value="1"/>
</dbReference>
<dbReference type="Gene3D" id="3.40.50.2300">
    <property type="match status" value="2"/>
</dbReference>
<dbReference type="CDD" id="cd01392">
    <property type="entry name" value="HTH_LacI"/>
    <property type="match status" value="1"/>
</dbReference>
<dbReference type="GO" id="GO:0003700">
    <property type="term" value="F:DNA-binding transcription factor activity"/>
    <property type="evidence" value="ECO:0007669"/>
    <property type="project" value="TreeGrafter"/>
</dbReference>
<dbReference type="Pfam" id="PF00356">
    <property type="entry name" value="LacI"/>
    <property type="match status" value="1"/>
</dbReference>
<proteinExistence type="predicted"/>
<name>A0A5Q2RJB7_9ACTN</name>
<dbReference type="PROSITE" id="PS00356">
    <property type="entry name" value="HTH_LACI_1"/>
    <property type="match status" value="1"/>
</dbReference>
<protein>
    <submittedName>
        <fullName evidence="5">LacI family DNA-binding transcriptional regulator</fullName>
    </submittedName>
</protein>
<dbReference type="SMART" id="SM00354">
    <property type="entry name" value="HTH_LACI"/>
    <property type="match status" value="1"/>
</dbReference>
<keyword evidence="2 5" id="KW-0238">DNA-binding</keyword>
<dbReference type="GO" id="GO:0000976">
    <property type="term" value="F:transcription cis-regulatory region binding"/>
    <property type="evidence" value="ECO:0007669"/>
    <property type="project" value="TreeGrafter"/>
</dbReference>
<dbReference type="PANTHER" id="PTHR30146">
    <property type="entry name" value="LACI-RELATED TRANSCRIPTIONAL REPRESSOR"/>
    <property type="match status" value="1"/>
</dbReference>
<keyword evidence="1" id="KW-0805">Transcription regulation</keyword>
<dbReference type="KEGG" id="atq:GH723_07595"/>
<evidence type="ECO:0000256" key="3">
    <source>
        <dbReference type="ARBA" id="ARBA00023163"/>
    </source>
</evidence>
<evidence type="ECO:0000313" key="6">
    <source>
        <dbReference type="Proteomes" id="UP000334019"/>
    </source>
</evidence>
<dbReference type="AlphaFoldDB" id="A0A5Q2RJB7"/>
<dbReference type="InterPro" id="IPR000843">
    <property type="entry name" value="HTH_LacI"/>
</dbReference>
<dbReference type="EMBL" id="CP045851">
    <property type="protein sequence ID" value="QGG94982.1"/>
    <property type="molecule type" value="Genomic_DNA"/>
</dbReference>
<dbReference type="Pfam" id="PF13377">
    <property type="entry name" value="Peripla_BP_3"/>
    <property type="match status" value="1"/>
</dbReference>
<feature type="domain" description="HTH lacI-type" evidence="4">
    <location>
        <begin position="2"/>
        <end position="56"/>
    </location>
</feature>
<evidence type="ECO:0000313" key="5">
    <source>
        <dbReference type="EMBL" id="QGG94982.1"/>
    </source>
</evidence>
<sequence length="335" mass="35576">MVTIREVAAHAGVGAGTVSRVLNDSGHVSPATRARVLDAIEALHYRPNPLARGLSRGRGQTIGVIVPFFTQASAIERLRGVVAALDGSPYDLVLFDVESPTHRAEHMATLTRQRADGLLVMTLPVRADDLHRLADTGMAIVLVDSSHDGFPAVVTDDVAGGRMAAEHLLALGHRDIGFIGDAPDNPFGFTSSAQRELGFRQAHDDAERVVREDLVHHGAHQRDVGYALAGRMLAGDEPPTAIVCCSDMQAVGAMEAARDTGLSVPDDVSVVGFDDIELAAHVGLTTVRQPLYRSGELGARLLLEALGAHPPEPGVHELDLELVTRTSTAPPGVRR</sequence>
<dbReference type="Gene3D" id="1.10.260.40">
    <property type="entry name" value="lambda repressor-like DNA-binding domains"/>
    <property type="match status" value="1"/>
</dbReference>
<dbReference type="CDD" id="cd06267">
    <property type="entry name" value="PBP1_LacI_sugar_binding-like"/>
    <property type="match status" value="1"/>
</dbReference>
<organism evidence="5 6">
    <name type="scientific">Actinomarinicola tropica</name>
    <dbReference type="NCBI Taxonomy" id="2789776"/>
    <lineage>
        <taxon>Bacteria</taxon>
        <taxon>Bacillati</taxon>
        <taxon>Actinomycetota</taxon>
        <taxon>Acidimicrobiia</taxon>
        <taxon>Acidimicrobiales</taxon>
        <taxon>Iamiaceae</taxon>
        <taxon>Actinomarinicola</taxon>
    </lineage>
</organism>
<accession>A0A5Q2RJB7</accession>
<evidence type="ECO:0000259" key="4">
    <source>
        <dbReference type="PROSITE" id="PS50932"/>
    </source>
</evidence>
<reference evidence="5 6" key="1">
    <citation type="submission" date="2019-11" db="EMBL/GenBank/DDBJ databases">
        <authorList>
            <person name="He Y."/>
        </authorList>
    </citation>
    <scope>NUCLEOTIDE SEQUENCE [LARGE SCALE GENOMIC DNA]</scope>
    <source>
        <strain evidence="5 6">SCSIO 58843</strain>
    </source>
</reference>
<keyword evidence="6" id="KW-1185">Reference proteome</keyword>
<evidence type="ECO:0000256" key="1">
    <source>
        <dbReference type="ARBA" id="ARBA00023015"/>
    </source>
</evidence>
<dbReference type="PROSITE" id="PS50932">
    <property type="entry name" value="HTH_LACI_2"/>
    <property type="match status" value="1"/>
</dbReference>
<gene>
    <name evidence="5" type="ORF">GH723_07595</name>
</gene>
<dbReference type="SUPFAM" id="SSF47413">
    <property type="entry name" value="lambda repressor-like DNA-binding domains"/>
    <property type="match status" value="1"/>
</dbReference>
<dbReference type="InterPro" id="IPR028082">
    <property type="entry name" value="Peripla_BP_I"/>
</dbReference>
<dbReference type="InterPro" id="IPR046335">
    <property type="entry name" value="LacI/GalR-like_sensor"/>
</dbReference>
<evidence type="ECO:0000256" key="2">
    <source>
        <dbReference type="ARBA" id="ARBA00023125"/>
    </source>
</evidence>